<name>A0A2S2DVP2_9BACT</name>
<dbReference type="InterPro" id="IPR041726">
    <property type="entry name" value="ACAD10_11_N"/>
</dbReference>
<dbReference type="SUPFAM" id="SSF56112">
    <property type="entry name" value="Protein kinase-like (PK-like)"/>
    <property type="match status" value="1"/>
</dbReference>
<dbReference type="Proteomes" id="UP000245468">
    <property type="component" value="Chromosome"/>
</dbReference>
<dbReference type="Gene3D" id="3.90.1200.10">
    <property type="match status" value="1"/>
</dbReference>
<dbReference type="AlphaFoldDB" id="A0A2S2DVP2"/>
<evidence type="ECO:0000259" key="1">
    <source>
        <dbReference type="Pfam" id="PF01636"/>
    </source>
</evidence>
<dbReference type="InterPro" id="IPR008271">
    <property type="entry name" value="Ser/Thr_kinase_AS"/>
</dbReference>
<dbReference type="EC" id="1.3.8.7" evidence="2"/>
<dbReference type="PANTHER" id="PTHR47829:SF1">
    <property type="entry name" value="HAD FAMILY PHOSPHATASE"/>
    <property type="match status" value="1"/>
</dbReference>
<accession>A0A2S2DVP2</accession>
<dbReference type="GO" id="GO:0004672">
    <property type="term" value="F:protein kinase activity"/>
    <property type="evidence" value="ECO:0007669"/>
    <property type="project" value="InterPro"/>
</dbReference>
<evidence type="ECO:0000313" key="3">
    <source>
        <dbReference type="Proteomes" id="UP000245468"/>
    </source>
</evidence>
<dbReference type="Gene3D" id="3.30.200.20">
    <property type="entry name" value="Phosphorylase Kinase, domain 1"/>
    <property type="match status" value="1"/>
</dbReference>
<keyword evidence="2" id="KW-0560">Oxidoreductase</keyword>
<dbReference type="Pfam" id="PF01636">
    <property type="entry name" value="APH"/>
    <property type="match status" value="1"/>
</dbReference>
<protein>
    <submittedName>
        <fullName evidence="2">Medium-chain acyl-CoA dehydrogenase</fullName>
        <ecNumber evidence="2">1.3.8.7</ecNumber>
    </submittedName>
</protein>
<dbReference type="PANTHER" id="PTHR47829">
    <property type="entry name" value="HYDROLASE, PUTATIVE (AFU_ORTHOLOGUE AFUA_1G12880)-RELATED"/>
    <property type="match status" value="1"/>
</dbReference>
<keyword evidence="3" id="KW-1185">Reference proteome</keyword>
<organism evidence="2 3">
    <name type="scientific">Aquirufa nivalisilvae</name>
    <dbReference type="NCBI Taxonomy" id="2516557"/>
    <lineage>
        <taxon>Bacteria</taxon>
        <taxon>Pseudomonadati</taxon>
        <taxon>Bacteroidota</taxon>
        <taxon>Cytophagia</taxon>
        <taxon>Cytophagales</taxon>
        <taxon>Flectobacillaceae</taxon>
        <taxon>Aquirufa</taxon>
    </lineage>
</organism>
<feature type="domain" description="Aminoglycoside phosphotransferase" evidence="1">
    <location>
        <begin position="26"/>
        <end position="269"/>
    </location>
</feature>
<dbReference type="InterPro" id="IPR052898">
    <property type="entry name" value="ACAD10-like"/>
</dbReference>
<dbReference type="EMBL" id="CP029346">
    <property type="protein sequence ID" value="AWL09423.1"/>
    <property type="molecule type" value="Genomic_DNA"/>
</dbReference>
<dbReference type="CDD" id="cd05154">
    <property type="entry name" value="ACAD10_11_N-like"/>
    <property type="match status" value="1"/>
</dbReference>
<dbReference type="InterPro" id="IPR002575">
    <property type="entry name" value="Aminoglycoside_PTrfase"/>
</dbReference>
<dbReference type="InterPro" id="IPR011009">
    <property type="entry name" value="Kinase-like_dom_sf"/>
</dbReference>
<reference evidence="3" key="1">
    <citation type="submission" date="2018-05" db="EMBL/GenBank/DDBJ databases">
        <title>Pseudarcicella sp. HME7025 Genome sequencing and assembly.</title>
        <authorList>
            <person name="Kim H."/>
            <person name="Kang H."/>
            <person name="Joh K."/>
        </authorList>
    </citation>
    <scope>NUCLEOTIDE SEQUENCE [LARGE SCALE GENOMIC DNA]</scope>
    <source>
        <strain evidence="3">HME7025</strain>
    </source>
</reference>
<dbReference type="RefSeq" id="WP_109323109.1">
    <property type="nucleotide sequence ID" value="NZ_CP029346.1"/>
</dbReference>
<gene>
    <name evidence="2" type="ORF">HME7025_01568</name>
</gene>
<evidence type="ECO:0000313" key="2">
    <source>
        <dbReference type="EMBL" id="AWL09423.1"/>
    </source>
</evidence>
<sequence>MNDLANSSLLEYLSDHLHVPVSEIQLKPFKGGFSNLTFGLEALGKKWVLRRPPLGKKISKAHDMAREFRILEALERAGYQKIPKPILCCEDESIWDAPFFIMEHVEGPILRNKMPEGLHLSPHFFKQLSAKSLDVLLELHQLELEKSGLGNLGKPEGFVARQVHGWADRYSKAETEEILDMNHLAAWLQDHIPIEEHIGFIHNDFKYDNLVLSNFEQPEIKAVLDWEMATVGDPLMDLGTVLAYWAEANDPEILKMFNLSYAEGNFTRAEVIEYYAQKSALNLDNIHFYYAFGLFKVGVIAQQIYQRHVQGFAPDPRFAALIHVVKACGKLAVQSILTHRI</sequence>
<dbReference type="KEGG" id="psez:HME7025_01568"/>
<dbReference type="OrthoDB" id="3806873at2"/>
<proteinExistence type="predicted"/>
<dbReference type="GO" id="GO:0070991">
    <property type="term" value="F:medium-chain fatty acyl-CoA dehydrogenase activity"/>
    <property type="evidence" value="ECO:0007669"/>
    <property type="project" value="UniProtKB-EC"/>
</dbReference>
<dbReference type="PROSITE" id="PS00108">
    <property type="entry name" value="PROTEIN_KINASE_ST"/>
    <property type="match status" value="1"/>
</dbReference>